<organism evidence="1 2">
    <name type="scientific">Persea americana</name>
    <name type="common">Avocado</name>
    <dbReference type="NCBI Taxonomy" id="3435"/>
    <lineage>
        <taxon>Eukaryota</taxon>
        <taxon>Viridiplantae</taxon>
        <taxon>Streptophyta</taxon>
        <taxon>Embryophyta</taxon>
        <taxon>Tracheophyta</taxon>
        <taxon>Spermatophyta</taxon>
        <taxon>Magnoliopsida</taxon>
        <taxon>Magnoliidae</taxon>
        <taxon>Laurales</taxon>
        <taxon>Lauraceae</taxon>
        <taxon>Persea</taxon>
    </lineage>
</organism>
<dbReference type="Proteomes" id="UP001234297">
    <property type="component" value="Chromosome 1"/>
</dbReference>
<dbReference type="EMBL" id="CM056809">
    <property type="protein sequence ID" value="KAJ8648868.1"/>
    <property type="molecule type" value="Genomic_DNA"/>
</dbReference>
<comment type="caution">
    <text evidence="1">The sequence shown here is derived from an EMBL/GenBank/DDBJ whole genome shotgun (WGS) entry which is preliminary data.</text>
</comment>
<keyword evidence="2" id="KW-1185">Reference proteome</keyword>
<evidence type="ECO:0000313" key="1">
    <source>
        <dbReference type="EMBL" id="KAJ8648868.1"/>
    </source>
</evidence>
<evidence type="ECO:0000313" key="2">
    <source>
        <dbReference type="Proteomes" id="UP001234297"/>
    </source>
</evidence>
<reference evidence="1 2" key="1">
    <citation type="journal article" date="2022" name="Hortic Res">
        <title>A haplotype resolved chromosomal level avocado genome allows analysis of novel avocado genes.</title>
        <authorList>
            <person name="Nath O."/>
            <person name="Fletcher S.J."/>
            <person name="Hayward A."/>
            <person name="Shaw L.M."/>
            <person name="Masouleh A.K."/>
            <person name="Furtado A."/>
            <person name="Henry R.J."/>
            <person name="Mitter N."/>
        </authorList>
    </citation>
    <scope>NUCLEOTIDE SEQUENCE [LARGE SCALE GENOMIC DNA]</scope>
    <source>
        <strain evidence="2">cv. Hass</strain>
    </source>
</reference>
<proteinExistence type="predicted"/>
<protein>
    <submittedName>
        <fullName evidence="1">Uncharacterized protein</fullName>
    </submittedName>
</protein>
<accession>A0ACC2MTX8</accession>
<sequence>MVSSSGSNMTQSREGLPPEAQNESERCVTSEMTPKKPKWLPEDWEMEVRTRRSGKSAGMKDRYYYDPKSHRRFRSKREVQNFLQTETIRRYSYRTRASSAKQPSTVSFDPKNYPTKVSWVLTSFAEQLWTPHVNNEALPKSTWDSWAGAMKDICNGTYKF</sequence>
<gene>
    <name evidence="1" type="ORF">MRB53_001891</name>
</gene>
<name>A0ACC2MTX8_PERAE</name>